<dbReference type="Proteomes" id="UP000059680">
    <property type="component" value="Chromosome 4"/>
</dbReference>
<reference evidence="1 2" key="2">
    <citation type="journal article" date="2013" name="Plant Cell Physiol.">
        <title>Rice Annotation Project Database (RAP-DB): an integrative and interactive database for rice genomics.</title>
        <authorList>
            <person name="Sakai H."/>
            <person name="Lee S.S."/>
            <person name="Tanaka T."/>
            <person name="Numa H."/>
            <person name="Kim J."/>
            <person name="Kawahara Y."/>
            <person name="Wakimoto H."/>
            <person name="Yang C.C."/>
            <person name="Iwamoto M."/>
            <person name="Abe T."/>
            <person name="Yamada Y."/>
            <person name="Muto A."/>
            <person name="Inokuchi H."/>
            <person name="Ikemura T."/>
            <person name="Matsumoto T."/>
            <person name="Sasaki T."/>
            <person name="Itoh T."/>
        </authorList>
    </citation>
    <scope>NUCLEOTIDE SEQUENCE [LARGE SCALE GENOMIC DNA]</scope>
    <source>
        <strain evidence="2">cv. Nipponbare</strain>
    </source>
</reference>
<sequence length="107" mass="12092">MDDNADRAPYQQLHQRTCTSIERCLKSMICDIHFSEDQQISNALNLSDYPTHDKATQAALILLTQDIPYCGDPPCNEATGPVRWRQLNRFGSTSDSAEMLLKFCLTP</sequence>
<organism evidence="1 2">
    <name type="scientific">Oryza sativa subsp. japonica</name>
    <name type="common">Rice</name>
    <dbReference type="NCBI Taxonomy" id="39947"/>
    <lineage>
        <taxon>Eukaryota</taxon>
        <taxon>Viridiplantae</taxon>
        <taxon>Streptophyta</taxon>
        <taxon>Embryophyta</taxon>
        <taxon>Tracheophyta</taxon>
        <taxon>Spermatophyta</taxon>
        <taxon>Magnoliopsida</taxon>
        <taxon>Liliopsida</taxon>
        <taxon>Poales</taxon>
        <taxon>Poaceae</taxon>
        <taxon>BOP clade</taxon>
        <taxon>Oryzoideae</taxon>
        <taxon>Oryzeae</taxon>
        <taxon>Oryzinae</taxon>
        <taxon>Oryza</taxon>
        <taxon>Oryza sativa</taxon>
    </lineage>
</organism>
<protein>
    <submittedName>
        <fullName evidence="1">Os04g0251825 protein</fullName>
    </submittedName>
</protein>
<evidence type="ECO:0000313" key="1">
    <source>
        <dbReference type="EMBL" id="BAS88268.1"/>
    </source>
</evidence>
<dbReference type="AlphaFoldDB" id="A0A0P0W854"/>
<name>A0A0P0W854_ORYSJ</name>
<gene>
    <name evidence="1" type="ordered locus">Os04g0251825</name>
    <name evidence="1" type="ORF">OSNPB_040251825</name>
</gene>
<dbReference type="PaxDb" id="39947-A0A0P0W854"/>
<reference evidence="1 2" key="3">
    <citation type="journal article" date="2013" name="Rice">
        <title>Improvement of the Oryza sativa Nipponbare reference genome using next generation sequence and optical map data.</title>
        <authorList>
            <person name="Kawahara Y."/>
            <person name="de la Bastide M."/>
            <person name="Hamilton J.P."/>
            <person name="Kanamori H."/>
            <person name="McCombie W.R."/>
            <person name="Ouyang S."/>
            <person name="Schwartz D.C."/>
            <person name="Tanaka T."/>
            <person name="Wu J."/>
            <person name="Zhou S."/>
            <person name="Childs K.L."/>
            <person name="Davidson R.M."/>
            <person name="Lin H."/>
            <person name="Quesada-Ocampo L."/>
            <person name="Vaillancourt B."/>
            <person name="Sakai H."/>
            <person name="Lee S.S."/>
            <person name="Kim J."/>
            <person name="Numa H."/>
            <person name="Itoh T."/>
            <person name="Buell C.R."/>
            <person name="Matsumoto T."/>
        </authorList>
    </citation>
    <scope>NUCLEOTIDE SEQUENCE [LARGE SCALE GENOMIC DNA]</scope>
    <source>
        <strain evidence="2">cv. Nipponbare</strain>
    </source>
</reference>
<accession>A0A0P0W854</accession>
<dbReference type="Gramene" id="Os04t0251825-00">
    <property type="protein sequence ID" value="Os04t0251825-00"/>
    <property type="gene ID" value="Os04g0251825"/>
</dbReference>
<evidence type="ECO:0000313" key="2">
    <source>
        <dbReference type="Proteomes" id="UP000059680"/>
    </source>
</evidence>
<dbReference type="SMR" id="A0A0P0W854"/>
<dbReference type="EMBL" id="AP014960">
    <property type="protein sequence ID" value="BAS88268.1"/>
    <property type="molecule type" value="Genomic_DNA"/>
</dbReference>
<dbReference type="InParanoid" id="A0A0P0W854"/>
<keyword evidence="2" id="KW-1185">Reference proteome</keyword>
<reference evidence="2" key="1">
    <citation type="journal article" date="2005" name="Nature">
        <title>The map-based sequence of the rice genome.</title>
        <authorList>
            <consortium name="International rice genome sequencing project (IRGSP)"/>
            <person name="Matsumoto T."/>
            <person name="Wu J."/>
            <person name="Kanamori H."/>
            <person name="Katayose Y."/>
            <person name="Fujisawa M."/>
            <person name="Namiki N."/>
            <person name="Mizuno H."/>
            <person name="Yamamoto K."/>
            <person name="Antonio B.A."/>
            <person name="Baba T."/>
            <person name="Sakata K."/>
            <person name="Nagamura Y."/>
            <person name="Aoki H."/>
            <person name="Arikawa K."/>
            <person name="Arita K."/>
            <person name="Bito T."/>
            <person name="Chiden Y."/>
            <person name="Fujitsuka N."/>
            <person name="Fukunaka R."/>
            <person name="Hamada M."/>
            <person name="Harada C."/>
            <person name="Hayashi A."/>
            <person name="Hijishita S."/>
            <person name="Honda M."/>
            <person name="Hosokawa S."/>
            <person name="Ichikawa Y."/>
            <person name="Idonuma A."/>
            <person name="Iijima M."/>
            <person name="Ikeda M."/>
            <person name="Ikeno M."/>
            <person name="Ito K."/>
            <person name="Ito S."/>
            <person name="Ito T."/>
            <person name="Ito Y."/>
            <person name="Ito Y."/>
            <person name="Iwabuchi A."/>
            <person name="Kamiya K."/>
            <person name="Karasawa W."/>
            <person name="Kurita K."/>
            <person name="Katagiri S."/>
            <person name="Kikuta A."/>
            <person name="Kobayashi H."/>
            <person name="Kobayashi N."/>
            <person name="Machita K."/>
            <person name="Maehara T."/>
            <person name="Masukawa M."/>
            <person name="Mizubayashi T."/>
            <person name="Mukai Y."/>
            <person name="Nagasaki H."/>
            <person name="Nagata Y."/>
            <person name="Naito S."/>
            <person name="Nakashima M."/>
            <person name="Nakama Y."/>
            <person name="Nakamichi Y."/>
            <person name="Nakamura M."/>
            <person name="Meguro A."/>
            <person name="Negishi M."/>
            <person name="Ohta I."/>
            <person name="Ohta T."/>
            <person name="Okamoto M."/>
            <person name="Ono N."/>
            <person name="Saji S."/>
            <person name="Sakaguchi M."/>
            <person name="Sakai K."/>
            <person name="Shibata M."/>
            <person name="Shimokawa T."/>
            <person name="Song J."/>
            <person name="Takazaki Y."/>
            <person name="Terasawa K."/>
            <person name="Tsugane M."/>
            <person name="Tsuji K."/>
            <person name="Ueda S."/>
            <person name="Waki K."/>
            <person name="Yamagata H."/>
            <person name="Yamamoto M."/>
            <person name="Yamamoto S."/>
            <person name="Yamane H."/>
            <person name="Yoshiki S."/>
            <person name="Yoshihara R."/>
            <person name="Yukawa K."/>
            <person name="Zhong H."/>
            <person name="Yano M."/>
            <person name="Yuan Q."/>
            <person name="Ouyang S."/>
            <person name="Liu J."/>
            <person name="Jones K.M."/>
            <person name="Gansberger K."/>
            <person name="Moffat K."/>
            <person name="Hill J."/>
            <person name="Bera J."/>
            <person name="Fadrosh D."/>
            <person name="Jin S."/>
            <person name="Johri S."/>
            <person name="Kim M."/>
            <person name="Overton L."/>
            <person name="Reardon M."/>
            <person name="Tsitrin T."/>
            <person name="Vuong H."/>
            <person name="Weaver B."/>
            <person name="Ciecko A."/>
            <person name="Tallon L."/>
            <person name="Jackson J."/>
            <person name="Pai G."/>
            <person name="Aken S.V."/>
            <person name="Utterback T."/>
            <person name="Reidmuller S."/>
            <person name="Feldblyum T."/>
            <person name="Hsiao J."/>
            <person name="Zismann V."/>
            <person name="Iobst S."/>
            <person name="de Vazeille A.R."/>
            <person name="Buell C.R."/>
            <person name="Ying K."/>
            <person name="Li Y."/>
            <person name="Lu T."/>
            <person name="Huang Y."/>
            <person name="Zhao Q."/>
            <person name="Feng Q."/>
            <person name="Zhang L."/>
            <person name="Zhu J."/>
            <person name="Weng Q."/>
            <person name="Mu J."/>
            <person name="Lu Y."/>
            <person name="Fan D."/>
            <person name="Liu Y."/>
            <person name="Guan J."/>
            <person name="Zhang Y."/>
            <person name="Yu S."/>
            <person name="Liu X."/>
            <person name="Zhang Y."/>
            <person name="Hong G."/>
            <person name="Han B."/>
            <person name="Choisne N."/>
            <person name="Demange N."/>
            <person name="Orjeda G."/>
            <person name="Samain S."/>
            <person name="Cattolico L."/>
            <person name="Pelletier E."/>
            <person name="Couloux A."/>
            <person name="Segurens B."/>
            <person name="Wincker P."/>
            <person name="D'Hont A."/>
            <person name="Scarpelli C."/>
            <person name="Weissenbach J."/>
            <person name="Salanoubat M."/>
            <person name="Quetier F."/>
            <person name="Yu Y."/>
            <person name="Kim H.R."/>
            <person name="Rambo T."/>
            <person name="Currie J."/>
            <person name="Collura K."/>
            <person name="Luo M."/>
            <person name="Yang T."/>
            <person name="Ammiraju J.S.S."/>
            <person name="Engler F."/>
            <person name="Soderlund C."/>
            <person name="Wing R.A."/>
            <person name="Palmer L.E."/>
            <person name="de la Bastide M."/>
            <person name="Spiegel L."/>
            <person name="Nascimento L."/>
            <person name="Zutavern T."/>
            <person name="O'Shaughnessy A."/>
            <person name="Dike S."/>
            <person name="Dedhia N."/>
            <person name="Preston R."/>
            <person name="Balija V."/>
            <person name="McCombie W.R."/>
            <person name="Chow T."/>
            <person name="Chen H."/>
            <person name="Chung M."/>
            <person name="Chen C."/>
            <person name="Shaw J."/>
            <person name="Wu H."/>
            <person name="Hsiao K."/>
            <person name="Chao Y."/>
            <person name="Chu M."/>
            <person name="Cheng C."/>
            <person name="Hour A."/>
            <person name="Lee P."/>
            <person name="Lin S."/>
            <person name="Lin Y."/>
            <person name="Liou J."/>
            <person name="Liu S."/>
            <person name="Hsing Y."/>
            <person name="Raghuvanshi S."/>
            <person name="Mohanty A."/>
            <person name="Bharti A.K."/>
            <person name="Gaur A."/>
            <person name="Gupta V."/>
            <person name="Kumar D."/>
            <person name="Ravi V."/>
            <person name="Vij S."/>
            <person name="Kapur A."/>
            <person name="Khurana P."/>
            <person name="Khurana P."/>
            <person name="Khurana J.P."/>
            <person name="Tyagi A.K."/>
            <person name="Gaikwad K."/>
            <person name="Singh A."/>
            <person name="Dalal V."/>
            <person name="Srivastava S."/>
            <person name="Dixit A."/>
            <person name="Pal A.K."/>
            <person name="Ghazi I.A."/>
            <person name="Yadav M."/>
            <person name="Pandit A."/>
            <person name="Bhargava A."/>
            <person name="Sureshbabu K."/>
            <person name="Batra K."/>
            <person name="Sharma T.R."/>
            <person name="Mohapatra T."/>
            <person name="Singh N.K."/>
            <person name="Messing J."/>
            <person name="Nelson A.B."/>
            <person name="Fuks G."/>
            <person name="Kavchok S."/>
            <person name="Keizer G."/>
            <person name="Linton E."/>
            <person name="Llaca V."/>
            <person name="Song R."/>
            <person name="Tanyolac B."/>
            <person name="Young S."/>
            <person name="Ho-Il K."/>
            <person name="Hahn J.H."/>
            <person name="Sangsakoo G."/>
            <person name="Vanavichit A."/>
            <person name="de Mattos Luiz.A.T."/>
            <person name="Zimmer P.D."/>
            <person name="Malone G."/>
            <person name="Dellagostin O."/>
            <person name="de Oliveira A.C."/>
            <person name="Bevan M."/>
            <person name="Bancroft I."/>
            <person name="Minx P."/>
            <person name="Cordum H."/>
            <person name="Wilson R."/>
            <person name="Cheng Z."/>
            <person name="Jin W."/>
            <person name="Jiang J."/>
            <person name="Leong S.A."/>
            <person name="Iwama H."/>
            <person name="Gojobori T."/>
            <person name="Itoh T."/>
            <person name="Niimura Y."/>
            <person name="Fujii Y."/>
            <person name="Habara T."/>
            <person name="Sakai H."/>
            <person name="Sato Y."/>
            <person name="Wilson G."/>
            <person name="Kumar K."/>
            <person name="McCouch S."/>
            <person name="Juretic N."/>
            <person name="Hoen D."/>
            <person name="Wright S."/>
            <person name="Bruskiewich R."/>
            <person name="Bureau T."/>
            <person name="Miyao A."/>
            <person name="Hirochika H."/>
            <person name="Nishikawa T."/>
            <person name="Kadowaki K."/>
            <person name="Sugiura M."/>
            <person name="Burr B."/>
            <person name="Sasaki T."/>
        </authorList>
    </citation>
    <scope>NUCLEOTIDE SEQUENCE [LARGE SCALE GENOMIC DNA]</scope>
    <source>
        <strain evidence="2">cv. Nipponbare</strain>
    </source>
</reference>
<proteinExistence type="predicted"/>